<dbReference type="SUPFAM" id="SSF64182">
    <property type="entry name" value="DHH phosphoesterases"/>
    <property type="match status" value="1"/>
</dbReference>
<evidence type="ECO:0000259" key="1">
    <source>
        <dbReference type="Pfam" id="PF01368"/>
    </source>
</evidence>
<dbReference type="GO" id="GO:0003676">
    <property type="term" value="F:nucleic acid binding"/>
    <property type="evidence" value="ECO:0007669"/>
    <property type="project" value="InterPro"/>
</dbReference>
<dbReference type="InterPro" id="IPR003156">
    <property type="entry name" value="DHHA1_dom"/>
</dbReference>
<feature type="domain" description="DDH" evidence="1">
    <location>
        <begin position="28"/>
        <end position="166"/>
    </location>
</feature>
<dbReference type="Pfam" id="PF02272">
    <property type="entry name" value="DHHA1"/>
    <property type="match status" value="1"/>
</dbReference>
<organism evidence="3">
    <name type="scientific">Proteinivorax hydrogeniformans</name>
    <dbReference type="NCBI Taxonomy" id="1826727"/>
    <lineage>
        <taxon>Bacteria</taxon>
        <taxon>Bacillati</taxon>
        <taxon>Bacillota</taxon>
        <taxon>Clostridia</taxon>
        <taxon>Eubacteriales</taxon>
        <taxon>Proteinivoracaceae</taxon>
        <taxon>Proteinivorax</taxon>
    </lineage>
</organism>
<dbReference type="PANTHER" id="PTHR47618">
    <property type="entry name" value="BIFUNCTIONAL OLIGORIBONUCLEASE AND PAP PHOSPHATASE NRNA"/>
    <property type="match status" value="1"/>
</dbReference>
<proteinExistence type="predicted"/>
<name>A0AAU8HNV5_9FIRM</name>
<dbReference type="Pfam" id="PF01368">
    <property type="entry name" value="DHH"/>
    <property type="match status" value="1"/>
</dbReference>
<evidence type="ECO:0000259" key="2">
    <source>
        <dbReference type="Pfam" id="PF02272"/>
    </source>
</evidence>
<dbReference type="PANTHER" id="PTHR47618:SF1">
    <property type="entry name" value="BIFUNCTIONAL OLIGORIBONUCLEASE AND PAP PHOSPHATASE NRNA"/>
    <property type="match status" value="1"/>
</dbReference>
<dbReference type="Gene3D" id="3.10.310.30">
    <property type="match status" value="1"/>
</dbReference>
<dbReference type="InterPro" id="IPR038763">
    <property type="entry name" value="DHH_sf"/>
</dbReference>
<protein>
    <submittedName>
        <fullName evidence="3">Bifunctional oligoribonuclease/PAP phosphatase NrnA</fullName>
        <ecNumber evidence="3">3.1.3.7</ecNumber>
    </submittedName>
</protein>
<dbReference type="EC" id="3.1.3.7" evidence="3"/>
<dbReference type="RefSeq" id="WP_353892047.1">
    <property type="nucleotide sequence ID" value="NZ_CP159485.1"/>
</dbReference>
<dbReference type="GO" id="GO:0008441">
    <property type="term" value="F:3'(2'),5'-bisphosphate nucleotidase activity"/>
    <property type="evidence" value="ECO:0007669"/>
    <property type="project" value="UniProtKB-EC"/>
</dbReference>
<dbReference type="EMBL" id="CP159485">
    <property type="protein sequence ID" value="XCI27469.1"/>
    <property type="molecule type" value="Genomic_DNA"/>
</dbReference>
<dbReference type="InterPro" id="IPR001667">
    <property type="entry name" value="DDH_dom"/>
</dbReference>
<reference evidence="3" key="1">
    <citation type="journal article" date="2018" name="Antonie Van Leeuwenhoek">
        <title>Proteinivorax hydrogeniformans sp. nov., an anaerobic, haloalkaliphilic bacterium fermenting proteinaceous compounds with high hydrogen production.</title>
        <authorList>
            <person name="Boltyanskaya Y."/>
            <person name="Detkova E."/>
            <person name="Pimenov N."/>
            <person name="Kevbrin V."/>
        </authorList>
    </citation>
    <scope>NUCLEOTIDE SEQUENCE</scope>
    <source>
        <strain evidence="3">Z-710</strain>
    </source>
</reference>
<evidence type="ECO:0000313" key="3">
    <source>
        <dbReference type="EMBL" id="XCI27469.1"/>
    </source>
</evidence>
<dbReference type="AlphaFoldDB" id="A0AAU8HNV5"/>
<reference evidence="3" key="2">
    <citation type="submission" date="2024-06" db="EMBL/GenBank/DDBJ databases">
        <authorList>
            <person name="Petrova K.O."/>
            <person name="Toshchakov S.V."/>
            <person name="Boltjanskaja Y.V."/>
            <person name="Kevbrin V.V."/>
        </authorList>
    </citation>
    <scope>NUCLEOTIDE SEQUENCE</scope>
    <source>
        <strain evidence="3">Z-710</strain>
    </source>
</reference>
<dbReference type="Gene3D" id="3.90.1640.10">
    <property type="entry name" value="inorganic pyrophosphatase (n-terminal core)"/>
    <property type="match status" value="1"/>
</dbReference>
<dbReference type="InterPro" id="IPR051319">
    <property type="entry name" value="Oligoribo/pAp-PDE_c-di-AMP_PDE"/>
</dbReference>
<sequence>MISFLGTLMMASNFKALLNTIRDQKEFTLVGHPGPDGDCLGSMVALGLGLKFLGKTVSLYCNETVPKQFLFLDEMSLISSDKPTNHKSCLIVLDCSDEQRILEQGIELSSFTTSINIDHHPKNTSFANINYLDESKVATAELVYDILKALDIPLTLEMANCLYLGIVTDSGFFCYENTSPKTHVIAGELLETGVNPSIFKQNLEKKSLNYYKFLSSFLNKIKVYNDSTIAVLTVTIDDLLSHGMADFQQTDDLVDYLRNIEGVKIAILVKCEGDFMKFSFRSTGDADVGEICRYYGGGGHKKAAGFSLKNDDPGEILADVIKVVEGKINL</sequence>
<keyword evidence="3" id="KW-0378">Hydrolase</keyword>
<feature type="domain" description="DHHA1" evidence="2">
    <location>
        <begin position="243"/>
        <end position="324"/>
    </location>
</feature>
<accession>A0AAU8HNV5</accession>
<gene>
    <name evidence="3" type="ORF">PRVXH_001369</name>
</gene>